<sequence>MNPRGEAEDLVRLVFPVNIAWPVLSSRVQSTNLKKYNR</sequence>
<reference evidence="2" key="1">
    <citation type="submission" date="2012-02" db="EMBL/GenBank/DDBJ databases">
        <title>Complete sequence of Desulfitobacterium dichloroeliminans LMG P-21439.</title>
        <authorList>
            <person name="Lucas S."/>
            <person name="Han J."/>
            <person name="Lapidus A."/>
            <person name="Cheng J.-F."/>
            <person name="Goodwin L."/>
            <person name="Pitluck S."/>
            <person name="Peters L."/>
            <person name="Ovchinnikova G."/>
            <person name="Teshima H."/>
            <person name="Detter J.C."/>
            <person name="Han C."/>
            <person name="Tapia R."/>
            <person name="Land M."/>
            <person name="Hauser L."/>
            <person name="Kyrpides N."/>
            <person name="Ivanova N."/>
            <person name="Pagani I."/>
            <person name="Kruse T."/>
            <person name="de Vos W.M."/>
            <person name="Boon N."/>
            <person name="Smidt H."/>
            <person name="Woyke T."/>
        </authorList>
    </citation>
    <scope>NUCLEOTIDE SEQUENCE [LARGE SCALE GENOMIC DNA]</scope>
    <source>
        <strain evidence="2">LMG P-21439 / DCA1</strain>
    </source>
</reference>
<gene>
    <name evidence="1" type="ordered locus">Desdi_2569</name>
</gene>
<organism evidence="1 2">
    <name type="scientific">Desulfitobacterium dichloroeliminans (strain LMG P-21439 / DCA1)</name>
    <dbReference type="NCBI Taxonomy" id="871963"/>
    <lineage>
        <taxon>Bacteria</taxon>
        <taxon>Bacillati</taxon>
        <taxon>Bacillota</taxon>
        <taxon>Clostridia</taxon>
        <taxon>Eubacteriales</taxon>
        <taxon>Desulfitobacteriaceae</taxon>
        <taxon>Desulfitobacterium</taxon>
    </lineage>
</organism>
<accession>L0FAD5</accession>
<proteinExistence type="predicted"/>
<name>L0FAD5_DESDL</name>
<keyword evidence="2" id="KW-1185">Reference proteome</keyword>
<dbReference type="EMBL" id="CP003344">
    <property type="protein sequence ID" value="AGA69985.1"/>
    <property type="molecule type" value="Genomic_DNA"/>
</dbReference>
<protein>
    <submittedName>
        <fullName evidence="1">Uncharacterized protein</fullName>
    </submittedName>
</protein>
<dbReference type="AlphaFoldDB" id="L0FAD5"/>
<dbReference type="Proteomes" id="UP000010797">
    <property type="component" value="Chromosome"/>
</dbReference>
<evidence type="ECO:0000313" key="1">
    <source>
        <dbReference type="EMBL" id="AGA69985.1"/>
    </source>
</evidence>
<evidence type="ECO:0000313" key="2">
    <source>
        <dbReference type="Proteomes" id="UP000010797"/>
    </source>
</evidence>
<dbReference type="KEGG" id="ddl:Desdi_2569"/>
<dbReference type="HOGENOM" id="CLU_3327181_0_0_9"/>